<dbReference type="Pfam" id="PF01551">
    <property type="entry name" value="Peptidase_M23"/>
    <property type="match status" value="1"/>
</dbReference>
<dbReference type="CDD" id="cd12797">
    <property type="entry name" value="M23_peptidase"/>
    <property type="match status" value="1"/>
</dbReference>
<dbReference type="InterPro" id="IPR011055">
    <property type="entry name" value="Dup_hybrid_motif"/>
</dbReference>
<accession>A0A3D9UWH7</accession>
<dbReference type="Proteomes" id="UP000256253">
    <property type="component" value="Unassembled WGS sequence"/>
</dbReference>
<dbReference type="PANTHER" id="PTHR21666">
    <property type="entry name" value="PEPTIDASE-RELATED"/>
    <property type="match status" value="1"/>
</dbReference>
<dbReference type="InterPro" id="IPR016047">
    <property type="entry name" value="M23ase_b-sheet_dom"/>
</dbReference>
<sequence>MILPTTAVVAGAVAVGAVSTANGATLGSASMLLQTTDAKTAWAVAGTATRADTQASRSQTRASAAVDAKVKAAVDARAKARTAAISRADTLRAAAKKKAVLAAINTATPAQDHVEATDASSTSSSSTQSLPTQGGMSASTRTPAAQTGTQGGGGYLCPIAGCGGHFTSGYGFRSSPGGIGSTNHGGIDLSIPVGTPLRAMRAGTVTDAGWYGGCGMRIVVDYGNGVSSWYCHLSGFAASPGQQVGAGEVVAWSGNTGNSTGPHLHLEIHLGGVRVNPYPWLAARGLV</sequence>
<feature type="chain" id="PRO_5017669147" evidence="2">
    <location>
        <begin position="24"/>
        <end position="287"/>
    </location>
</feature>
<reference evidence="4 5" key="1">
    <citation type="submission" date="2018-08" db="EMBL/GenBank/DDBJ databases">
        <title>Sequencing the genomes of 1000 actinobacteria strains.</title>
        <authorList>
            <person name="Klenk H.-P."/>
        </authorList>
    </citation>
    <scope>NUCLEOTIDE SEQUENCE [LARGE SCALE GENOMIC DNA]</scope>
    <source>
        <strain evidence="4 5">DSM 22967</strain>
    </source>
</reference>
<evidence type="ECO:0000259" key="3">
    <source>
        <dbReference type="Pfam" id="PF01551"/>
    </source>
</evidence>
<feature type="compositionally biased region" description="Polar residues" evidence="1">
    <location>
        <begin position="130"/>
        <end position="143"/>
    </location>
</feature>
<dbReference type="SUPFAM" id="SSF51261">
    <property type="entry name" value="Duplicated hybrid motif"/>
    <property type="match status" value="1"/>
</dbReference>
<dbReference type="EMBL" id="QTUA01000001">
    <property type="protein sequence ID" value="REF30344.1"/>
    <property type="molecule type" value="Genomic_DNA"/>
</dbReference>
<dbReference type="Gene3D" id="2.70.70.10">
    <property type="entry name" value="Glucose Permease (Domain IIA)"/>
    <property type="match status" value="1"/>
</dbReference>
<evidence type="ECO:0000313" key="5">
    <source>
        <dbReference type="Proteomes" id="UP000256253"/>
    </source>
</evidence>
<dbReference type="AlphaFoldDB" id="A0A3D9UWH7"/>
<evidence type="ECO:0000313" key="4">
    <source>
        <dbReference type="EMBL" id="REF30344.1"/>
    </source>
</evidence>
<organism evidence="4 5">
    <name type="scientific">Calidifontibacter indicus</name>
    <dbReference type="NCBI Taxonomy" id="419650"/>
    <lineage>
        <taxon>Bacteria</taxon>
        <taxon>Bacillati</taxon>
        <taxon>Actinomycetota</taxon>
        <taxon>Actinomycetes</taxon>
        <taxon>Micrococcales</taxon>
        <taxon>Dermacoccaceae</taxon>
        <taxon>Calidifontibacter</taxon>
    </lineage>
</organism>
<feature type="signal peptide" evidence="2">
    <location>
        <begin position="1"/>
        <end position="23"/>
    </location>
</feature>
<keyword evidence="4" id="KW-0378">Hydrolase</keyword>
<comment type="caution">
    <text evidence="4">The sequence shown here is derived from an EMBL/GenBank/DDBJ whole genome shotgun (WGS) entry which is preliminary data.</text>
</comment>
<dbReference type="GO" id="GO:0004222">
    <property type="term" value="F:metalloendopeptidase activity"/>
    <property type="evidence" value="ECO:0007669"/>
    <property type="project" value="TreeGrafter"/>
</dbReference>
<proteinExistence type="predicted"/>
<keyword evidence="2" id="KW-0732">Signal</keyword>
<keyword evidence="5" id="KW-1185">Reference proteome</keyword>
<gene>
    <name evidence="4" type="ORF">DFJ65_1349</name>
</gene>
<evidence type="ECO:0000256" key="2">
    <source>
        <dbReference type="SAM" id="SignalP"/>
    </source>
</evidence>
<dbReference type="InterPro" id="IPR050570">
    <property type="entry name" value="Cell_wall_metabolism_enzyme"/>
</dbReference>
<feature type="domain" description="M23ase beta-sheet core" evidence="3">
    <location>
        <begin position="183"/>
        <end position="277"/>
    </location>
</feature>
<protein>
    <submittedName>
        <fullName evidence="4">Murein DD-endopeptidase MepM/ murein hydrolase activator NlpD</fullName>
    </submittedName>
</protein>
<name>A0A3D9UWH7_9MICO</name>
<evidence type="ECO:0000256" key="1">
    <source>
        <dbReference type="SAM" id="MobiDB-lite"/>
    </source>
</evidence>
<feature type="compositionally biased region" description="Low complexity" evidence="1">
    <location>
        <begin position="120"/>
        <end position="129"/>
    </location>
</feature>
<dbReference type="PANTHER" id="PTHR21666:SF270">
    <property type="entry name" value="MUREIN HYDROLASE ACTIVATOR ENVC"/>
    <property type="match status" value="1"/>
</dbReference>
<feature type="region of interest" description="Disordered" evidence="1">
    <location>
        <begin position="111"/>
        <end position="147"/>
    </location>
</feature>